<reference evidence="1 2" key="1">
    <citation type="submission" date="2022-09" db="EMBL/GenBank/DDBJ databases">
        <authorList>
            <person name="Palmer J.M."/>
        </authorList>
    </citation>
    <scope>NUCLEOTIDE SEQUENCE [LARGE SCALE GENOMIC DNA]</scope>
    <source>
        <strain evidence="1 2">DSM 7382</strain>
    </source>
</reference>
<dbReference type="AlphaFoldDB" id="A0AAW0G1C0"/>
<sequence>MPHSASKNHLRVPRFITNPPVTLKEPFNLNREDPKDYSLVEQKILNTLGVTSLPDWQIKAERKRFTPRTRAGKDILIMAEVERMKAYALKTRKPVDSMHINGPVPYQVIV</sequence>
<accession>A0AAW0G1C0</accession>
<dbReference type="EMBL" id="JASBNA010000014">
    <property type="protein sequence ID" value="KAK7687118.1"/>
    <property type="molecule type" value="Genomic_DNA"/>
</dbReference>
<comment type="caution">
    <text evidence="1">The sequence shown here is derived from an EMBL/GenBank/DDBJ whole genome shotgun (WGS) entry which is preliminary data.</text>
</comment>
<proteinExistence type="predicted"/>
<protein>
    <submittedName>
        <fullName evidence="1">Uncharacterized protein</fullName>
    </submittedName>
</protein>
<organism evidence="1 2">
    <name type="scientific">Cerrena zonata</name>
    <dbReference type="NCBI Taxonomy" id="2478898"/>
    <lineage>
        <taxon>Eukaryota</taxon>
        <taxon>Fungi</taxon>
        <taxon>Dikarya</taxon>
        <taxon>Basidiomycota</taxon>
        <taxon>Agaricomycotina</taxon>
        <taxon>Agaricomycetes</taxon>
        <taxon>Polyporales</taxon>
        <taxon>Cerrenaceae</taxon>
        <taxon>Cerrena</taxon>
    </lineage>
</organism>
<dbReference type="Proteomes" id="UP001385951">
    <property type="component" value="Unassembled WGS sequence"/>
</dbReference>
<evidence type="ECO:0000313" key="1">
    <source>
        <dbReference type="EMBL" id="KAK7687118.1"/>
    </source>
</evidence>
<evidence type="ECO:0000313" key="2">
    <source>
        <dbReference type="Proteomes" id="UP001385951"/>
    </source>
</evidence>
<keyword evidence="2" id="KW-1185">Reference proteome</keyword>
<gene>
    <name evidence="1" type="ORF">QCA50_009621</name>
</gene>
<name>A0AAW0G1C0_9APHY</name>